<protein>
    <submittedName>
        <fullName evidence="2">DUF2975 domain-containing protein</fullName>
    </submittedName>
</protein>
<dbReference type="AlphaFoldDB" id="A0A4R5FBD1"/>
<comment type="caution">
    <text evidence="2">The sequence shown here is derived from an EMBL/GenBank/DDBJ whole genome shotgun (WGS) entry which is preliminary data.</text>
</comment>
<feature type="transmembrane region" description="Helical" evidence="1">
    <location>
        <begin position="27"/>
        <end position="46"/>
    </location>
</feature>
<organism evidence="2 3">
    <name type="scientific">Flavobacterium rhamnosiphilum</name>
    <dbReference type="NCBI Taxonomy" id="2541724"/>
    <lineage>
        <taxon>Bacteria</taxon>
        <taxon>Pseudomonadati</taxon>
        <taxon>Bacteroidota</taxon>
        <taxon>Flavobacteriia</taxon>
        <taxon>Flavobacteriales</taxon>
        <taxon>Flavobacteriaceae</taxon>
        <taxon>Flavobacterium</taxon>
    </lineage>
</organism>
<accession>A0A4R5FBD1</accession>
<dbReference type="Proteomes" id="UP000294814">
    <property type="component" value="Unassembled WGS sequence"/>
</dbReference>
<dbReference type="EMBL" id="SMLG01000003">
    <property type="protein sequence ID" value="TDE45599.1"/>
    <property type="molecule type" value="Genomic_DNA"/>
</dbReference>
<dbReference type="Pfam" id="PF11188">
    <property type="entry name" value="DUF2975"/>
    <property type="match status" value="1"/>
</dbReference>
<feature type="transmembrane region" description="Helical" evidence="1">
    <location>
        <begin position="73"/>
        <end position="94"/>
    </location>
</feature>
<keyword evidence="1" id="KW-0812">Transmembrane</keyword>
<keyword evidence="3" id="KW-1185">Reference proteome</keyword>
<keyword evidence="1" id="KW-1133">Transmembrane helix</keyword>
<name>A0A4R5FBD1_9FLAO</name>
<dbReference type="InterPro" id="IPR021354">
    <property type="entry name" value="DUF2975"/>
</dbReference>
<sequence>MGLSLGYETDITLAGYKISNNNLVDKIFLILDLISSAIFIYGIYILRKLIELFISSDIFSTEVIQKLNQIGKVFLLSTLTELIAASLIFIPLGYNQKPIDHSWINFEFPTLGLALFFMFLSEVFKKAKETKDENDLTV</sequence>
<keyword evidence="1" id="KW-0472">Membrane</keyword>
<evidence type="ECO:0000313" key="2">
    <source>
        <dbReference type="EMBL" id="TDE45599.1"/>
    </source>
</evidence>
<reference evidence="2 3" key="1">
    <citation type="submission" date="2019-03" db="EMBL/GenBank/DDBJ databases">
        <title>Novel species of Flavobacterium.</title>
        <authorList>
            <person name="Liu Q."/>
            <person name="Xin Y.-H."/>
        </authorList>
    </citation>
    <scope>NUCLEOTIDE SEQUENCE [LARGE SCALE GENOMIC DNA]</scope>
    <source>
        <strain evidence="2 3">LB3P52</strain>
    </source>
</reference>
<dbReference type="OrthoDB" id="1448668at2"/>
<evidence type="ECO:0000256" key="1">
    <source>
        <dbReference type="SAM" id="Phobius"/>
    </source>
</evidence>
<gene>
    <name evidence="2" type="ORF">E0I26_06535</name>
</gene>
<evidence type="ECO:0000313" key="3">
    <source>
        <dbReference type="Proteomes" id="UP000294814"/>
    </source>
</evidence>
<feature type="transmembrane region" description="Helical" evidence="1">
    <location>
        <begin position="106"/>
        <end position="124"/>
    </location>
</feature>
<proteinExistence type="predicted"/>